<dbReference type="EMBL" id="LK932505">
    <property type="protein sequence ID" value="CDS85878.1"/>
    <property type="molecule type" value="Genomic_DNA"/>
</dbReference>
<accession>A0A031WIY5</accession>
<evidence type="ECO:0000259" key="2">
    <source>
        <dbReference type="Pfam" id="PF02775"/>
    </source>
</evidence>
<protein>
    <submittedName>
        <fullName evidence="6">2-oxoglutarate oxidoreductase</fullName>
    </submittedName>
    <submittedName>
        <fullName evidence="8">Ferredoxin/flavodoxin oxidoreductase subunit beta</fullName>
        <ecNumber evidence="3 8">1.2.7.-</ecNumber>
    </submittedName>
    <submittedName>
        <fullName evidence="3">Putative ferredoxin/flavodoxin oxidoreductase, beta subunit</fullName>
    </submittedName>
    <submittedName>
        <fullName evidence="4">Putative subunit of oxidoreductase</fullName>
    </submittedName>
    <submittedName>
        <fullName evidence="7">Pyruvate synthase subunit porB</fullName>
        <ecNumber evidence="7 8">1.2.7.1</ecNumber>
    </submittedName>
</protein>
<dbReference type="Proteomes" id="UP000189137">
    <property type="component" value="Unassembled WGS sequence"/>
</dbReference>
<reference evidence="3" key="1">
    <citation type="submission" date="2014-07" db="EMBL/GenBank/DDBJ databases">
        <authorList>
            <person name="Monot Marc"/>
        </authorList>
    </citation>
    <scope>NUCLEOTIDE SEQUENCE</scope>
    <source>
        <strain evidence="5">7032989</strain>
        <strain evidence="4">7032994</strain>
    </source>
</reference>
<dbReference type="Gene3D" id="3.40.50.970">
    <property type="match status" value="1"/>
</dbReference>
<dbReference type="Proteomes" id="UP000411588">
    <property type="component" value="Unassembled WGS sequence"/>
</dbReference>
<dbReference type="OMA" id="PEWCPGC"/>
<dbReference type="EC" id="1.2.7.-" evidence="3 8"/>
<dbReference type="EMBL" id="CAADAN010000001">
    <property type="protein sequence ID" value="VFD29507.1"/>
    <property type="molecule type" value="Genomic_DNA"/>
</dbReference>
<reference evidence="6" key="4">
    <citation type="submission" date="2021-06" db="EMBL/GenBank/DDBJ databases">
        <authorList>
            <consortium name="NCBI Pathogen Detection Project"/>
        </authorList>
    </citation>
    <scope>NUCLEOTIDE SEQUENCE</scope>
    <source>
        <strain evidence="6">HN1000</strain>
    </source>
</reference>
<evidence type="ECO:0000313" key="5">
    <source>
        <dbReference type="EMBL" id="CDT14821.1"/>
    </source>
</evidence>
<dbReference type="Pfam" id="PF02775">
    <property type="entry name" value="TPP_enzyme_C"/>
    <property type="match status" value="1"/>
</dbReference>
<dbReference type="PANTHER" id="PTHR48084:SF3">
    <property type="entry name" value="SUBUNIT OF PYRUVATE:FLAVODOXIN OXIDOREDUCTASE"/>
    <property type="match status" value="1"/>
</dbReference>
<evidence type="ECO:0000313" key="10">
    <source>
        <dbReference type="Proteomes" id="UP000189137"/>
    </source>
</evidence>
<keyword evidence="1 3" id="KW-0560">Oxidoreductase</keyword>
<dbReference type="EMBL" id="FUPS01000002">
    <property type="protein sequence ID" value="SJR91121.1"/>
    <property type="molecule type" value="Genomic_DNA"/>
</dbReference>
<dbReference type="GO" id="GO:0019164">
    <property type="term" value="F:pyruvate synthase activity"/>
    <property type="evidence" value="ECO:0007669"/>
    <property type="project" value="UniProtKB-EC"/>
</dbReference>
<dbReference type="EMBL" id="LK932994">
    <property type="protein sequence ID" value="CDT14821.1"/>
    <property type="molecule type" value="Genomic_DNA"/>
</dbReference>
<dbReference type="PATRIC" id="fig|1496.1373.peg.2747"/>
<dbReference type="EMBL" id="DAEPXK010000028">
    <property type="protein sequence ID" value="HBH1543035.1"/>
    <property type="molecule type" value="Genomic_DNA"/>
</dbReference>
<dbReference type="KEGG" id="pdf:CD630DERM_21980"/>
<dbReference type="InterPro" id="IPR051457">
    <property type="entry name" value="2-oxoacid:Fd_oxidoreductase"/>
</dbReference>
<gene>
    <name evidence="7" type="primary">porB_1</name>
    <name evidence="5" type="ORF">BN1095_330190</name>
    <name evidence="3" type="ORF">BN1096_520528</name>
    <name evidence="4" type="ORF">BN1097_630088</name>
    <name evidence="6" type="ORF">KRM00_002540</name>
    <name evidence="9" type="ORF">SAMEA1402366_01008</name>
    <name evidence="8" type="ORF">SAMEA1402399_00552</name>
    <name evidence="7" type="ORF">SAMEA3375112_00575</name>
</gene>
<name>A0A031WIY5_CLODI</name>
<dbReference type="PANTHER" id="PTHR48084">
    <property type="entry name" value="2-OXOGLUTARATE OXIDOREDUCTASE SUBUNIT KORB-RELATED"/>
    <property type="match status" value="1"/>
</dbReference>
<evidence type="ECO:0000313" key="9">
    <source>
        <dbReference type="EMBL" id="VHX99123.1"/>
    </source>
</evidence>
<dbReference type="AlphaFoldDB" id="A0A031WIY5"/>
<evidence type="ECO:0000256" key="1">
    <source>
        <dbReference type="ARBA" id="ARBA00023002"/>
    </source>
</evidence>
<dbReference type="EMBL" id="CAAJVP010000003">
    <property type="protein sequence ID" value="VHX99123.1"/>
    <property type="molecule type" value="Genomic_DNA"/>
</dbReference>
<dbReference type="SUPFAM" id="SSF52518">
    <property type="entry name" value="Thiamin diphosphate-binding fold (THDP-binding)"/>
    <property type="match status" value="1"/>
</dbReference>
<evidence type="ECO:0000313" key="8">
    <source>
        <dbReference type="EMBL" id="VFD29507.1"/>
    </source>
</evidence>
<dbReference type="EMBL" id="LK932402">
    <property type="protein sequence ID" value="CDS87496.1"/>
    <property type="molecule type" value="Genomic_DNA"/>
</dbReference>
<reference evidence="9 11" key="3">
    <citation type="submission" date="2019-04" db="EMBL/GenBank/DDBJ databases">
        <authorList>
            <consortium name="Pathogen Informatics"/>
        </authorList>
    </citation>
    <scope>NUCLEOTIDE SEQUENCE [LARGE SCALE GENOMIC DNA]</scope>
    <source>
        <strain evidence="8">Clo34</strain>
        <strain evidence="12">clo34</strain>
        <strain evidence="9">Tl291</strain>
        <strain evidence="11">tl291</strain>
        <strain evidence="7 10">VRECD0157</strain>
    </source>
</reference>
<evidence type="ECO:0000313" key="7">
    <source>
        <dbReference type="EMBL" id="SJR91121.1"/>
    </source>
</evidence>
<proteinExistence type="predicted"/>
<sequence length="246" mass="26882">MATEKLTPSVVSIPNKFCPGCGHGIVNRIIAEVIEEHGYEKNHVLTLGVGCVCNMNFSWNGDKMQTAHGRASSTAIGVKVALPDTLVMTYQGDGDAYVIGLSETLNTAYRNHNVTVFVINNNNFAMTGGQMSWTTMPGQVTTTSVNGRDIKTTGSPLKVPEMVANFFDVAYVARGSVHSPKEIINLKKYIKNAIEAQLNGEGYSLVEILAPCPTNWGVSLEKSIKWMEEEIVPYYALGEFKQRDGE</sequence>
<keyword evidence="7" id="KW-0670">Pyruvate</keyword>
<dbReference type="GeneID" id="66354588"/>
<dbReference type="InterPro" id="IPR029061">
    <property type="entry name" value="THDP-binding"/>
</dbReference>
<evidence type="ECO:0000313" key="6">
    <source>
        <dbReference type="EMBL" id="HBH1543035.1"/>
    </source>
</evidence>
<evidence type="ECO:0000313" key="4">
    <source>
        <dbReference type="EMBL" id="CDS87496.1"/>
    </source>
</evidence>
<dbReference type="InterPro" id="IPR011766">
    <property type="entry name" value="TPP_enzyme_TPP-bd"/>
</dbReference>
<evidence type="ECO:0000313" key="11">
    <source>
        <dbReference type="Proteomes" id="UP000372533"/>
    </source>
</evidence>
<dbReference type="Proteomes" id="UP000372533">
    <property type="component" value="Unassembled WGS sequence"/>
</dbReference>
<organism evidence="3">
    <name type="scientific">Clostridioides difficile</name>
    <name type="common">Peptoclostridium difficile</name>
    <dbReference type="NCBI Taxonomy" id="1496"/>
    <lineage>
        <taxon>Bacteria</taxon>
        <taxon>Bacillati</taxon>
        <taxon>Bacillota</taxon>
        <taxon>Clostridia</taxon>
        <taxon>Peptostreptococcales</taxon>
        <taxon>Peptostreptococcaceae</taxon>
        <taxon>Clostridioides</taxon>
    </lineage>
</organism>
<evidence type="ECO:0000313" key="12">
    <source>
        <dbReference type="Proteomes" id="UP000411588"/>
    </source>
</evidence>
<reference evidence="6" key="2">
    <citation type="journal article" date="2018" name="Genome Biol.">
        <title>SKESA: strategic k-mer extension for scrupulous assemblies.</title>
        <authorList>
            <person name="Souvorov A."/>
            <person name="Agarwala R."/>
            <person name="Lipman D.J."/>
        </authorList>
    </citation>
    <scope>NUCLEOTIDE SEQUENCE</scope>
    <source>
        <strain evidence="6">HN1000</strain>
    </source>
</reference>
<dbReference type="Proteomes" id="UP000878956">
    <property type="component" value="Unassembled WGS sequence"/>
</dbReference>
<evidence type="ECO:0000313" key="3">
    <source>
        <dbReference type="EMBL" id="CDS85878.1"/>
    </source>
</evidence>
<dbReference type="GO" id="GO:0030976">
    <property type="term" value="F:thiamine pyrophosphate binding"/>
    <property type="evidence" value="ECO:0007669"/>
    <property type="project" value="InterPro"/>
</dbReference>
<feature type="domain" description="Thiamine pyrophosphate enzyme TPP-binding" evidence="2">
    <location>
        <begin position="56"/>
        <end position="208"/>
    </location>
</feature>
<dbReference type="RefSeq" id="WP_003433887.1">
    <property type="nucleotide sequence ID" value="NZ_AP031492.1"/>
</dbReference>
<dbReference type="EC" id="1.2.7.1" evidence="7 8"/>